<protein>
    <submittedName>
        <fullName evidence="2">Uncharacterized protein</fullName>
    </submittedName>
</protein>
<reference evidence="3 4" key="1">
    <citation type="submission" date="2019-08" db="EMBL/GenBank/DDBJ databases">
        <title>Draft genome sequences of two oriental melons (Cucumis melo L. var makuwa).</title>
        <authorList>
            <person name="Kwon S.-Y."/>
        </authorList>
    </citation>
    <scope>NUCLEOTIDE SEQUENCE [LARGE SCALE GENOMIC DNA]</scope>
    <source>
        <strain evidence="4">cv. Chang Bougi</strain>
        <strain evidence="3">cv. SW 3</strain>
        <tissue evidence="2">Leaf</tissue>
    </source>
</reference>
<dbReference type="Proteomes" id="UP000321393">
    <property type="component" value="Unassembled WGS sequence"/>
</dbReference>
<dbReference type="EMBL" id="SSTE01007195">
    <property type="protein sequence ID" value="KAA0057400.1"/>
    <property type="molecule type" value="Genomic_DNA"/>
</dbReference>
<evidence type="ECO:0000313" key="4">
    <source>
        <dbReference type="Proteomes" id="UP000321947"/>
    </source>
</evidence>
<gene>
    <name evidence="2" type="ORF">E5676_scaffold216G00790</name>
    <name evidence="1" type="ORF">E6C27_scaffold280G002740</name>
</gene>
<accession>A0A5D3E2U8</accession>
<evidence type="ECO:0000313" key="3">
    <source>
        <dbReference type="Proteomes" id="UP000321393"/>
    </source>
</evidence>
<organism evidence="2 4">
    <name type="scientific">Cucumis melo var. makuwa</name>
    <name type="common">Oriental melon</name>
    <dbReference type="NCBI Taxonomy" id="1194695"/>
    <lineage>
        <taxon>Eukaryota</taxon>
        <taxon>Viridiplantae</taxon>
        <taxon>Streptophyta</taxon>
        <taxon>Embryophyta</taxon>
        <taxon>Tracheophyta</taxon>
        <taxon>Spermatophyta</taxon>
        <taxon>Magnoliopsida</taxon>
        <taxon>eudicotyledons</taxon>
        <taxon>Gunneridae</taxon>
        <taxon>Pentapetalae</taxon>
        <taxon>rosids</taxon>
        <taxon>fabids</taxon>
        <taxon>Cucurbitales</taxon>
        <taxon>Cucurbitaceae</taxon>
        <taxon>Benincaseae</taxon>
        <taxon>Cucumis</taxon>
    </lineage>
</organism>
<evidence type="ECO:0000313" key="2">
    <source>
        <dbReference type="EMBL" id="TYK30099.1"/>
    </source>
</evidence>
<comment type="caution">
    <text evidence="2">The sequence shown here is derived from an EMBL/GenBank/DDBJ whole genome shotgun (WGS) entry which is preliminary data.</text>
</comment>
<dbReference type="Proteomes" id="UP000321947">
    <property type="component" value="Unassembled WGS sequence"/>
</dbReference>
<proteinExistence type="predicted"/>
<dbReference type="EMBL" id="SSTD01000775">
    <property type="protein sequence ID" value="TYK30099.1"/>
    <property type="molecule type" value="Genomic_DNA"/>
</dbReference>
<sequence length="147" mass="16571">MILLRIIDFGSAIDEFTVKHLYGSMGPSRAEQTYDYTPPEALLNSSWYQEMSGPVLQNIGFVGTLKLRQVSIYRSEQLLLLIEQSNLHLSFVILTSSVRPGAFSSTFFDILSFPHIQMEVNIYFHKNGKDESGVTGLTKFRASSGWV</sequence>
<evidence type="ECO:0000313" key="1">
    <source>
        <dbReference type="EMBL" id="KAA0057400.1"/>
    </source>
</evidence>
<dbReference type="OrthoDB" id="1752316at2759"/>
<dbReference type="AlphaFoldDB" id="A0A5D3E2U8"/>
<name>A0A5D3E2U8_CUCMM</name>